<dbReference type="Gene3D" id="1.10.10.10">
    <property type="entry name" value="Winged helix-like DNA-binding domain superfamily/Winged helix DNA-binding domain"/>
    <property type="match status" value="1"/>
</dbReference>
<keyword evidence="7" id="KW-1185">Reference proteome</keyword>
<dbReference type="CDD" id="cd05466">
    <property type="entry name" value="PBP2_LTTR_substrate"/>
    <property type="match status" value="1"/>
</dbReference>
<proteinExistence type="inferred from homology"/>
<accession>A0A1W2FGE3</accession>
<dbReference type="EMBL" id="FWXV01000006">
    <property type="protein sequence ID" value="SMD20843.1"/>
    <property type="molecule type" value="Genomic_DNA"/>
</dbReference>
<reference evidence="6 7" key="1">
    <citation type="submission" date="2017-04" db="EMBL/GenBank/DDBJ databases">
        <authorList>
            <person name="Afonso C.L."/>
            <person name="Miller P.J."/>
            <person name="Scott M.A."/>
            <person name="Spackman E."/>
            <person name="Goraichik I."/>
            <person name="Dimitrov K.M."/>
            <person name="Suarez D.L."/>
            <person name="Swayne D.E."/>
        </authorList>
    </citation>
    <scope>NUCLEOTIDE SEQUENCE [LARGE SCALE GENOMIC DNA]</scope>
    <source>
        <strain evidence="6 7">DSM 43828</strain>
    </source>
</reference>
<evidence type="ECO:0000256" key="1">
    <source>
        <dbReference type="ARBA" id="ARBA00009437"/>
    </source>
</evidence>
<sequence length="305" mass="33072">MERVDRLTLQQLRYFLAVADTKHFTRAAEQAGVAQPSLSKQVQSLESELGTPLFSRVRGNVTLTPAGEALLPIARRILADVDTARHEVAELVGLRRGRLRVGATPSLCASVFADVLARFHAAYPGIRLLVEEGGSRDLSRSLLRGDLDLALIIVPPEGPDPALTTRVVLREDLMVASAASLPPLVNRPTIRLIDLRDRPMVMFRQGYDLRETTLQACRGVGYEPRLAVEGGEMDAVLRFVEAELGVAIVPSMVLANRPGLRGIPIAPPGLSRTVALAHRTDVPPTNAARAFSEVLMEHVATLQPA</sequence>
<feature type="domain" description="HTH lysR-type" evidence="5">
    <location>
        <begin position="7"/>
        <end position="64"/>
    </location>
</feature>
<protein>
    <submittedName>
        <fullName evidence="6">DNA-binding transcriptional regulator, LysR family</fullName>
    </submittedName>
</protein>
<dbReference type="SUPFAM" id="SSF46785">
    <property type="entry name" value="Winged helix' DNA-binding domain"/>
    <property type="match status" value="1"/>
</dbReference>
<keyword evidence="4" id="KW-0804">Transcription</keyword>
<dbReference type="PRINTS" id="PR00039">
    <property type="entry name" value="HTHLYSR"/>
</dbReference>
<dbReference type="InterPro" id="IPR036390">
    <property type="entry name" value="WH_DNA-bd_sf"/>
</dbReference>
<dbReference type="PROSITE" id="PS50931">
    <property type="entry name" value="HTH_LYSR"/>
    <property type="match status" value="1"/>
</dbReference>
<dbReference type="PANTHER" id="PTHR30346">
    <property type="entry name" value="TRANSCRIPTIONAL DUAL REGULATOR HCAR-RELATED"/>
    <property type="match status" value="1"/>
</dbReference>
<dbReference type="FunFam" id="1.10.10.10:FF:000001">
    <property type="entry name" value="LysR family transcriptional regulator"/>
    <property type="match status" value="1"/>
</dbReference>
<dbReference type="AlphaFoldDB" id="A0A1W2FGE3"/>
<evidence type="ECO:0000259" key="5">
    <source>
        <dbReference type="PROSITE" id="PS50931"/>
    </source>
</evidence>
<dbReference type="GO" id="GO:0032993">
    <property type="term" value="C:protein-DNA complex"/>
    <property type="evidence" value="ECO:0007669"/>
    <property type="project" value="TreeGrafter"/>
</dbReference>
<organism evidence="6 7">
    <name type="scientific">Kibdelosporangium aridum</name>
    <dbReference type="NCBI Taxonomy" id="2030"/>
    <lineage>
        <taxon>Bacteria</taxon>
        <taxon>Bacillati</taxon>
        <taxon>Actinomycetota</taxon>
        <taxon>Actinomycetes</taxon>
        <taxon>Pseudonocardiales</taxon>
        <taxon>Pseudonocardiaceae</taxon>
        <taxon>Kibdelosporangium</taxon>
    </lineage>
</organism>
<evidence type="ECO:0000313" key="6">
    <source>
        <dbReference type="EMBL" id="SMD20843.1"/>
    </source>
</evidence>
<dbReference type="InterPro" id="IPR036388">
    <property type="entry name" value="WH-like_DNA-bd_sf"/>
</dbReference>
<evidence type="ECO:0000256" key="4">
    <source>
        <dbReference type="ARBA" id="ARBA00023163"/>
    </source>
</evidence>
<keyword evidence="2" id="KW-0805">Transcription regulation</keyword>
<dbReference type="SUPFAM" id="SSF53850">
    <property type="entry name" value="Periplasmic binding protein-like II"/>
    <property type="match status" value="1"/>
</dbReference>
<comment type="similarity">
    <text evidence="1">Belongs to the LysR transcriptional regulatory family.</text>
</comment>
<dbReference type="RefSeq" id="WP_084430622.1">
    <property type="nucleotide sequence ID" value="NZ_FWXV01000006.1"/>
</dbReference>
<evidence type="ECO:0000256" key="2">
    <source>
        <dbReference type="ARBA" id="ARBA00023015"/>
    </source>
</evidence>
<gene>
    <name evidence="6" type="ORF">SAMN05661093_06597</name>
</gene>
<dbReference type="Proteomes" id="UP000192674">
    <property type="component" value="Unassembled WGS sequence"/>
</dbReference>
<dbReference type="OrthoDB" id="3181812at2"/>
<dbReference type="PANTHER" id="PTHR30346:SF29">
    <property type="entry name" value="LYSR SUBSTRATE-BINDING"/>
    <property type="match status" value="1"/>
</dbReference>
<dbReference type="Pfam" id="PF00126">
    <property type="entry name" value="HTH_1"/>
    <property type="match status" value="1"/>
</dbReference>
<dbReference type="GO" id="GO:0003677">
    <property type="term" value="F:DNA binding"/>
    <property type="evidence" value="ECO:0007669"/>
    <property type="project" value="UniProtKB-KW"/>
</dbReference>
<dbReference type="InterPro" id="IPR005119">
    <property type="entry name" value="LysR_subst-bd"/>
</dbReference>
<name>A0A1W2FGE3_KIBAR</name>
<dbReference type="InterPro" id="IPR000847">
    <property type="entry name" value="LysR_HTH_N"/>
</dbReference>
<dbReference type="GO" id="GO:0003700">
    <property type="term" value="F:DNA-binding transcription factor activity"/>
    <property type="evidence" value="ECO:0007669"/>
    <property type="project" value="InterPro"/>
</dbReference>
<evidence type="ECO:0000256" key="3">
    <source>
        <dbReference type="ARBA" id="ARBA00023125"/>
    </source>
</evidence>
<evidence type="ECO:0000313" key="7">
    <source>
        <dbReference type="Proteomes" id="UP000192674"/>
    </source>
</evidence>
<dbReference type="Pfam" id="PF03466">
    <property type="entry name" value="LysR_substrate"/>
    <property type="match status" value="1"/>
</dbReference>
<dbReference type="Gene3D" id="3.40.190.290">
    <property type="match status" value="1"/>
</dbReference>
<keyword evidence="3 6" id="KW-0238">DNA-binding</keyword>